<keyword evidence="2 9" id="KW-0575">Peroxidase</keyword>
<dbReference type="AlphaFoldDB" id="A0A1I4VUE2"/>
<keyword evidence="4" id="KW-0560">Oxidoreductase</keyword>
<dbReference type="GO" id="GO:0046872">
    <property type="term" value="F:metal ion binding"/>
    <property type="evidence" value="ECO:0007669"/>
    <property type="project" value="UniProtKB-KW"/>
</dbReference>
<dbReference type="OrthoDB" id="3251355at2"/>
<dbReference type="NCBIfam" id="TIGR01413">
    <property type="entry name" value="Dyp_perox_fam"/>
    <property type="match status" value="1"/>
</dbReference>
<feature type="domain" description="Dyp-type peroxidase C-terminal" evidence="8">
    <location>
        <begin position="139"/>
        <end position="300"/>
    </location>
</feature>
<evidence type="ECO:0000313" key="10">
    <source>
        <dbReference type="Proteomes" id="UP000242869"/>
    </source>
</evidence>
<dbReference type="Proteomes" id="UP000242869">
    <property type="component" value="Unassembled WGS sequence"/>
</dbReference>
<proteinExistence type="inferred from homology"/>
<feature type="domain" description="Dyp-type peroxidase N-terminal" evidence="7">
    <location>
        <begin position="5"/>
        <end position="135"/>
    </location>
</feature>
<dbReference type="GO" id="GO:0020037">
    <property type="term" value="F:heme binding"/>
    <property type="evidence" value="ECO:0007669"/>
    <property type="project" value="InterPro"/>
</dbReference>
<evidence type="ECO:0000256" key="2">
    <source>
        <dbReference type="ARBA" id="ARBA00022559"/>
    </source>
</evidence>
<organism evidence="9 10">
    <name type="scientific">Formivibrio citricus</name>
    <dbReference type="NCBI Taxonomy" id="83765"/>
    <lineage>
        <taxon>Bacteria</taxon>
        <taxon>Pseudomonadati</taxon>
        <taxon>Pseudomonadota</taxon>
        <taxon>Betaproteobacteria</taxon>
        <taxon>Neisseriales</taxon>
        <taxon>Chitinibacteraceae</taxon>
        <taxon>Formivibrio</taxon>
    </lineage>
</organism>
<sequence>MPTPQNGILPDASQHALFLLFRRRIGRRASPKLKAMMAQLPERVEKMLAECPASRLGTVIAFGSAVWAELWSDRPQALHPFPRIPGAVHPVPITEADVFLHLRADHYDVLHDLADQLTQEFAEWLDLLEVVHGFRYRDGRDLLGFMDGDGAIAADARPEIALVGKEDPAWVGGSYIHVQRYVHRMEEWNKLPLKQQETVMGRTKQGNVEFSREDRALTSHQHRVSIEQDGKPLEILRRSMPYGIPGGERGMYFCSYCRTPQIYEKMLARMVAPTIDGRVDHLLNFTRAVTGAAFFAPSVENLKRLAA</sequence>
<dbReference type="EMBL" id="FOVE01000002">
    <property type="protein sequence ID" value="SFN04616.1"/>
    <property type="molecule type" value="Genomic_DNA"/>
</dbReference>
<dbReference type="PROSITE" id="PS51404">
    <property type="entry name" value="DYP_PEROXIDASE"/>
    <property type="match status" value="1"/>
</dbReference>
<dbReference type="InterPro" id="IPR048327">
    <property type="entry name" value="Dyp_perox_N"/>
</dbReference>
<dbReference type="InterPro" id="IPR048328">
    <property type="entry name" value="Dyp_perox_C"/>
</dbReference>
<dbReference type="Pfam" id="PF20628">
    <property type="entry name" value="Dyp_perox_C"/>
    <property type="match status" value="1"/>
</dbReference>
<dbReference type="InterPro" id="IPR006314">
    <property type="entry name" value="Dyp_peroxidase"/>
</dbReference>
<dbReference type="RefSeq" id="WP_091190455.1">
    <property type="nucleotide sequence ID" value="NZ_FOVE01000002.1"/>
</dbReference>
<evidence type="ECO:0000259" key="8">
    <source>
        <dbReference type="Pfam" id="PF20628"/>
    </source>
</evidence>
<evidence type="ECO:0000256" key="1">
    <source>
        <dbReference type="ARBA" id="ARBA00001970"/>
    </source>
</evidence>
<evidence type="ECO:0000256" key="3">
    <source>
        <dbReference type="ARBA" id="ARBA00022723"/>
    </source>
</evidence>
<name>A0A1I4VUE2_9NEIS</name>
<keyword evidence="5" id="KW-0408">Iron</keyword>
<comment type="similarity">
    <text evidence="6">Belongs to the DyP-type peroxidase family.</text>
</comment>
<evidence type="ECO:0000256" key="4">
    <source>
        <dbReference type="ARBA" id="ARBA00023002"/>
    </source>
</evidence>
<dbReference type="InterPro" id="IPR011008">
    <property type="entry name" value="Dimeric_a/b-barrel"/>
</dbReference>
<evidence type="ECO:0000256" key="5">
    <source>
        <dbReference type="ARBA" id="ARBA00023004"/>
    </source>
</evidence>
<protein>
    <submittedName>
        <fullName evidence="9">Putative iron-dependent peroxidase</fullName>
    </submittedName>
</protein>
<reference evidence="10" key="1">
    <citation type="submission" date="2016-10" db="EMBL/GenBank/DDBJ databases">
        <authorList>
            <person name="Varghese N."/>
            <person name="Submissions S."/>
        </authorList>
    </citation>
    <scope>NUCLEOTIDE SEQUENCE [LARGE SCALE GENOMIC DNA]</scope>
    <source>
        <strain evidence="10">DSM 6150</strain>
    </source>
</reference>
<dbReference type="GO" id="GO:0004601">
    <property type="term" value="F:peroxidase activity"/>
    <property type="evidence" value="ECO:0007669"/>
    <property type="project" value="UniProtKB-KW"/>
</dbReference>
<accession>A0A1I4VUE2</accession>
<evidence type="ECO:0000256" key="6">
    <source>
        <dbReference type="ARBA" id="ARBA00025737"/>
    </source>
</evidence>
<gene>
    <name evidence="9" type="ORF">SAMN05660284_00381</name>
</gene>
<keyword evidence="3" id="KW-0479">Metal-binding</keyword>
<dbReference type="GO" id="GO:0005829">
    <property type="term" value="C:cytosol"/>
    <property type="evidence" value="ECO:0007669"/>
    <property type="project" value="TreeGrafter"/>
</dbReference>
<evidence type="ECO:0000259" key="7">
    <source>
        <dbReference type="Pfam" id="PF04261"/>
    </source>
</evidence>
<dbReference type="PANTHER" id="PTHR30521">
    <property type="entry name" value="DEFERROCHELATASE/PEROXIDASE"/>
    <property type="match status" value="1"/>
</dbReference>
<keyword evidence="10" id="KW-1185">Reference proteome</keyword>
<dbReference type="STRING" id="83765.SAMN05660284_00381"/>
<dbReference type="PANTHER" id="PTHR30521:SF0">
    <property type="entry name" value="DYP-TYPE PEROXIDASE FAMILY PROTEIN"/>
    <property type="match status" value="1"/>
</dbReference>
<dbReference type="Pfam" id="PF04261">
    <property type="entry name" value="Dyp_perox_N"/>
    <property type="match status" value="1"/>
</dbReference>
<comment type="cofactor">
    <cofactor evidence="1">
        <name>heme b</name>
        <dbReference type="ChEBI" id="CHEBI:60344"/>
    </cofactor>
</comment>
<dbReference type="SUPFAM" id="SSF54909">
    <property type="entry name" value="Dimeric alpha+beta barrel"/>
    <property type="match status" value="1"/>
</dbReference>
<evidence type="ECO:0000313" key="9">
    <source>
        <dbReference type="EMBL" id="SFN04616.1"/>
    </source>
</evidence>